<dbReference type="SUPFAM" id="SSF63380">
    <property type="entry name" value="Riboflavin synthase domain-like"/>
    <property type="match status" value="1"/>
</dbReference>
<name>A0A5B8UTM2_9SPHI</name>
<accession>A0A5B8UTM2</accession>
<dbReference type="InterPro" id="IPR001709">
    <property type="entry name" value="Flavoprot_Pyr_Nucl_cyt_Rdtase"/>
</dbReference>
<keyword evidence="3" id="KW-1185">Reference proteome</keyword>
<dbReference type="InterPro" id="IPR001433">
    <property type="entry name" value="OxRdtase_FAD/NAD-bd"/>
</dbReference>
<dbReference type="InterPro" id="IPR039261">
    <property type="entry name" value="FNR_nucleotide-bd"/>
</dbReference>
<dbReference type="Gene3D" id="2.40.30.10">
    <property type="entry name" value="Translation factors"/>
    <property type="match status" value="1"/>
</dbReference>
<dbReference type="InterPro" id="IPR017927">
    <property type="entry name" value="FAD-bd_FR_type"/>
</dbReference>
<dbReference type="RefSeq" id="WP_147030870.1">
    <property type="nucleotide sequence ID" value="NZ_CP042436.1"/>
</dbReference>
<dbReference type="Pfam" id="PF00175">
    <property type="entry name" value="NAD_binding_1"/>
    <property type="match status" value="1"/>
</dbReference>
<dbReference type="Pfam" id="PF00970">
    <property type="entry name" value="FAD_binding_6"/>
    <property type="match status" value="1"/>
</dbReference>
<dbReference type="KEGG" id="mgin:FRZ54_06750"/>
<dbReference type="InterPro" id="IPR050415">
    <property type="entry name" value="MRET"/>
</dbReference>
<dbReference type="EMBL" id="CP042436">
    <property type="protein sequence ID" value="QEC62293.1"/>
    <property type="molecule type" value="Genomic_DNA"/>
</dbReference>
<sequence length="221" mass="24323">MESHIVKVLATEYLTHNVKRFVTEKPAGYSYTPGQATDVAINRPGLESELRPFTFTSPVNAGYLEFIIKIYKGHNGVTEKLADIVPGNELIIHEVFGAIRYKGPGVFIAGGAGITPFIAIFRQLGATGAHPNNTLLFANHTAADIILKDELKTFLGDRDIDIIRYPLPGEEQKILDKKLIAASAGDHAAYYYICGPDQFTADMIGMLHELNVADQFIVFEQ</sequence>
<feature type="domain" description="FAD-binding FR-type" evidence="1">
    <location>
        <begin position="1"/>
        <end position="102"/>
    </location>
</feature>
<dbReference type="InterPro" id="IPR017938">
    <property type="entry name" value="Riboflavin_synthase-like_b-brl"/>
</dbReference>
<dbReference type="PROSITE" id="PS51384">
    <property type="entry name" value="FAD_FR"/>
    <property type="match status" value="1"/>
</dbReference>
<dbReference type="GO" id="GO:0016491">
    <property type="term" value="F:oxidoreductase activity"/>
    <property type="evidence" value="ECO:0007669"/>
    <property type="project" value="InterPro"/>
</dbReference>
<dbReference type="PRINTS" id="PR00371">
    <property type="entry name" value="FPNCR"/>
</dbReference>
<gene>
    <name evidence="2" type="ORF">FRZ54_06750</name>
</gene>
<organism evidence="2 3">
    <name type="scientific">Mucilaginibacter ginsenosidivorans</name>
    <dbReference type="NCBI Taxonomy" id="398053"/>
    <lineage>
        <taxon>Bacteria</taxon>
        <taxon>Pseudomonadati</taxon>
        <taxon>Bacteroidota</taxon>
        <taxon>Sphingobacteriia</taxon>
        <taxon>Sphingobacteriales</taxon>
        <taxon>Sphingobacteriaceae</taxon>
        <taxon>Mucilaginibacter</taxon>
    </lineage>
</organism>
<evidence type="ECO:0000259" key="1">
    <source>
        <dbReference type="PROSITE" id="PS51384"/>
    </source>
</evidence>
<dbReference type="OrthoDB" id="9789468at2"/>
<dbReference type="Gene3D" id="3.40.50.80">
    <property type="entry name" value="Nucleotide-binding domain of ferredoxin-NADP reductase (FNR) module"/>
    <property type="match status" value="1"/>
</dbReference>
<proteinExistence type="predicted"/>
<dbReference type="SUPFAM" id="SSF52343">
    <property type="entry name" value="Ferredoxin reductase-like, C-terminal NADP-linked domain"/>
    <property type="match status" value="1"/>
</dbReference>
<dbReference type="PANTHER" id="PTHR47354:SF5">
    <property type="entry name" value="PROTEIN RFBI"/>
    <property type="match status" value="1"/>
</dbReference>
<dbReference type="Proteomes" id="UP000321479">
    <property type="component" value="Chromosome"/>
</dbReference>
<dbReference type="PANTHER" id="PTHR47354">
    <property type="entry name" value="NADH OXIDOREDUCTASE HCR"/>
    <property type="match status" value="1"/>
</dbReference>
<evidence type="ECO:0000313" key="3">
    <source>
        <dbReference type="Proteomes" id="UP000321479"/>
    </source>
</evidence>
<dbReference type="AlphaFoldDB" id="A0A5B8UTM2"/>
<reference evidence="2 3" key="1">
    <citation type="journal article" date="2017" name="Curr. Microbiol.">
        <title>Mucilaginibacter ginsenosidivorans sp. nov., Isolated from Soil of Ginseng Field.</title>
        <authorList>
            <person name="Kim M.M."/>
            <person name="Siddiqi M.Z."/>
            <person name="Im W.T."/>
        </authorList>
    </citation>
    <scope>NUCLEOTIDE SEQUENCE [LARGE SCALE GENOMIC DNA]</scope>
    <source>
        <strain evidence="2 3">Gsoil 3017</strain>
    </source>
</reference>
<protein>
    <submittedName>
        <fullName evidence="2">Flavodoxin reductase</fullName>
    </submittedName>
</protein>
<evidence type="ECO:0000313" key="2">
    <source>
        <dbReference type="EMBL" id="QEC62293.1"/>
    </source>
</evidence>
<dbReference type="PRINTS" id="PR00410">
    <property type="entry name" value="PHEHYDRXLASE"/>
</dbReference>
<dbReference type="InterPro" id="IPR008333">
    <property type="entry name" value="Cbr1-like_FAD-bd_dom"/>
</dbReference>